<dbReference type="Proteomes" id="UP000793456">
    <property type="component" value="Chromosome XVIII"/>
</dbReference>
<dbReference type="EMBL" id="CM011691">
    <property type="protein sequence ID" value="TMS07445.1"/>
    <property type="molecule type" value="Genomic_DNA"/>
</dbReference>
<accession>A0ACD3QK16</accession>
<sequence length="125" mass="13740">MAFPGGGFESAAQLHLAEGHAEGLLEERDIVAVMETVQTQRSGSVQRRSQQQGLTTISLEEQKILLSLDRLNHQLFCVQEHMGGSAGTRGLVLVDGPSTREAKVTSQHKNRASSANNHSRYQRKF</sequence>
<proteinExistence type="predicted"/>
<evidence type="ECO:0000313" key="2">
    <source>
        <dbReference type="Proteomes" id="UP000793456"/>
    </source>
</evidence>
<keyword evidence="2" id="KW-1185">Reference proteome</keyword>
<organism evidence="1 2">
    <name type="scientific">Larimichthys crocea</name>
    <name type="common">Large yellow croaker</name>
    <name type="synonym">Pseudosciaena crocea</name>
    <dbReference type="NCBI Taxonomy" id="215358"/>
    <lineage>
        <taxon>Eukaryota</taxon>
        <taxon>Metazoa</taxon>
        <taxon>Chordata</taxon>
        <taxon>Craniata</taxon>
        <taxon>Vertebrata</taxon>
        <taxon>Euteleostomi</taxon>
        <taxon>Actinopterygii</taxon>
        <taxon>Neopterygii</taxon>
        <taxon>Teleostei</taxon>
        <taxon>Neoteleostei</taxon>
        <taxon>Acanthomorphata</taxon>
        <taxon>Eupercaria</taxon>
        <taxon>Sciaenidae</taxon>
        <taxon>Larimichthys</taxon>
    </lineage>
</organism>
<gene>
    <name evidence="1" type="ORF">E3U43_011538</name>
</gene>
<protein>
    <submittedName>
        <fullName evidence="1">Uncharacterized protein</fullName>
    </submittedName>
</protein>
<name>A0ACD3QK16_LARCR</name>
<comment type="caution">
    <text evidence="1">The sequence shown here is derived from an EMBL/GenBank/DDBJ whole genome shotgun (WGS) entry which is preliminary data.</text>
</comment>
<evidence type="ECO:0000313" key="1">
    <source>
        <dbReference type="EMBL" id="TMS07445.1"/>
    </source>
</evidence>
<reference evidence="1" key="1">
    <citation type="submission" date="2018-11" db="EMBL/GenBank/DDBJ databases">
        <title>The sequence and de novo assembly of Larimichthys crocea genome using PacBio and Hi-C technologies.</title>
        <authorList>
            <person name="Xu P."/>
            <person name="Chen B."/>
            <person name="Zhou Z."/>
            <person name="Ke Q."/>
            <person name="Wu Y."/>
            <person name="Bai H."/>
            <person name="Pu F."/>
        </authorList>
    </citation>
    <scope>NUCLEOTIDE SEQUENCE</scope>
    <source>
        <tissue evidence="1">Muscle</tissue>
    </source>
</reference>